<evidence type="ECO:0000313" key="12">
    <source>
        <dbReference type="Proteomes" id="UP000198650"/>
    </source>
</evidence>
<feature type="binding site" evidence="10">
    <location>
        <position position="118"/>
    </location>
    <ligand>
        <name>substrate</name>
    </ligand>
</feature>
<feature type="binding site" evidence="9">
    <location>
        <position position="32"/>
    </location>
    <ligand>
        <name>Mn(2+)</name>
        <dbReference type="ChEBI" id="CHEBI:29035"/>
        <label>1</label>
    </ligand>
</feature>
<feature type="binding site" evidence="10">
    <location>
        <begin position="87"/>
        <end position="89"/>
    </location>
    <ligand>
        <name>substrate</name>
    </ligand>
</feature>
<keyword evidence="6 8" id="KW-0119">Carbohydrate metabolism</keyword>
<name>A0A1I0SP99_9BACL</name>
<dbReference type="GO" id="GO:0005829">
    <property type="term" value="C:cytosol"/>
    <property type="evidence" value="ECO:0007669"/>
    <property type="project" value="TreeGrafter"/>
</dbReference>
<evidence type="ECO:0000313" key="11">
    <source>
        <dbReference type="EMBL" id="SFA41331.1"/>
    </source>
</evidence>
<dbReference type="OrthoDB" id="9779353at2"/>
<feature type="binding site" evidence="10">
    <location>
        <begin position="185"/>
        <end position="187"/>
    </location>
    <ligand>
        <name>substrate</name>
    </ligand>
</feature>
<dbReference type="GO" id="GO:0042132">
    <property type="term" value="F:fructose 1,6-bisphosphate 1-phosphatase activity"/>
    <property type="evidence" value="ECO:0007669"/>
    <property type="project" value="UniProtKB-EC"/>
</dbReference>
<dbReference type="AlphaFoldDB" id="A0A1I0SP99"/>
<evidence type="ECO:0000256" key="8">
    <source>
        <dbReference type="PIRNR" id="PIRNR004532"/>
    </source>
</evidence>
<reference evidence="12" key="1">
    <citation type="submission" date="2016-10" db="EMBL/GenBank/DDBJ databases">
        <authorList>
            <person name="Varghese N."/>
            <person name="Submissions S."/>
        </authorList>
    </citation>
    <scope>NUCLEOTIDE SEQUENCE [LARGE SCALE GENOMIC DNA]</scope>
    <source>
        <strain evidence="12">M1</strain>
    </source>
</reference>
<feature type="binding site" evidence="10">
    <location>
        <position position="209"/>
    </location>
    <ligand>
        <name>substrate</name>
    </ligand>
</feature>
<evidence type="ECO:0000256" key="3">
    <source>
        <dbReference type="ARBA" id="ARBA00022723"/>
    </source>
</evidence>
<dbReference type="GO" id="GO:0006094">
    <property type="term" value="P:gluconeogenesis"/>
    <property type="evidence" value="ECO:0007669"/>
    <property type="project" value="InterPro"/>
</dbReference>
<dbReference type="PIRSF" id="PIRSF004532">
    <property type="entry name" value="GlpX"/>
    <property type="match status" value="1"/>
</dbReference>
<dbReference type="Gene3D" id="3.30.540.10">
    <property type="entry name" value="Fructose-1,6-Bisphosphatase, subunit A, domain 1"/>
    <property type="match status" value="1"/>
</dbReference>
<comment type="cofactor">
    <cofactor evidence="9">
        <name>Mn(2+)</name>
        <dbReference type="ChEBI" id="CHEBI:29035"/>
    </cofactor>
</comment>
<dbReference type="SUPFAM" id="SSF56655">
    <property type="entry name" value="Carbohydrate phosphatase"/>
    <property type="match status" value="1"/>
</dbReference>
<feature type="binding site" evidence="9">
    <location>
        <position position="84"/>
    </location>
    <ligand>
        <name>Mn(2+)</name>
        <dbReference type="ChEBI" id="CHEBI:29035"/>
        <label>2</label>
    </ligand>
</feature>
<keyword evidence="3 9" id="KW-0479">Metal-binding</keyword>
<dbReference type="Pfam" id="PF03320">
    <property type="entry name" value="FBPase_glpX"/>
    <property type="match status" value="1"/>
</dbReference>
<comment type="pathway">
    <text evidence="7">Carbohydrate biosynthesis.</text>
</comment>
<feature type="binding site" evidence="9">
    <location>
        <position position="212"/>
    </location>
    <ligand>
        <name>Mn(2+)</name>
        <dbReference type="ChEBI" id="CHEBI:29035"/>
        <label>2</label>
    </ligand>
</feature>
<feature type="binding site" evidence="9">
    <location>
        <position position="87"/>
    </location>
    <ligand>
        <name>Mn(2+)</name>
        <dbReference type="ChEBI" id="CHEBI:29035"/>
        <label>2</label>
    </ligand>
</feature>
<evidence type="ECO:0000256" key="5">
    <source>
        <dbReference type="ARBA" id="ARBA00023211"/>
    </source>
</evidence>
<dbReference type="GO" id="GO:0046872">
    <property type="term" value="F:metal ion binding"/>
    <property type="evidence" value="ECO:0007669"/>
    <property type="project" value="UniProtKB-KW"/>
</dbReference>
<evidence type="ECO:0000256" key="1">
    <source>
        <dbReference type="ARBA" id="ARBA00001273"/>
    </source>
</evidence>
<feature type="binding site" evidence="10">
    <location>
        <begin position="163"/>
        <end position="165"/>
    </location>
    <ligand>
        <name>substrate</name>
    </ligand>
</feature>
<dbReference type="InterPro" id="IPR004464">
    <property type="entry name" value="FBPase_class-2/SBPase"/>
</dbReference>
<accession>A0A1I0SP99</accession>
<evidence type="ECO:0000256" key="2">
    <source>
        <dbReference type="ARBA" id="ARBA00008989"/>
    </source>
</evidence>
<dbReference type="Gene3D" id="3.40.190.90">
    <property type="match status" value="1"/>
</dbReference>
<organism evidence="11 12">
    <name type="scientific">Parageobacillus thermantarcticus</name>
    <dbReference type="NCBI Taxonomy" id="186116"/>
    <lineage>
        <taxon>Bacteria</taxon>
        <taxon>Bacillati</taxon>
        <taxon>Bacillota</taxon>
        <taxon>Bacilli</taxon>
        <taxon>Bacillales</taxon>
        <taxon>Anoxybacillaceae</taxon>
        <taxon>Parageobacillus</taxon>
    </lineage>
</organism>
<evidence type="ECO:0000256" key="7">
    <source>
        <dbReference type="ARBA" id="ARBA00024331"/>
    </source>
</evidence>
<evidence type="ECO:0000256" key="6">
    <source>
        <dbReference type="ARBA" id="ARBA00023277"/>
    </source>
</evidence>
<dbReference type="CDD" id="cd01516">
    <property type="entry name" value="FBPase_glpX"/>
    <property type="match status" value="1"/>
</dbReference>
<dbReference type="GO" id="GO:0006071">
    <property type="term" value="P:glycerol metabolic process"/>
    <property type="evidence" value="ECO:0007669"/>
    <property type="project" value="InterPro"/>
</dbReference>
<comment type="similarity">
    <text evidence="2 8">Belongs to the FBPase class 2 family.</text>
</comment>
<dbReference type="STRING" id="186116.SAMN05192569_10035"/>
<keyword evidence="4" id="KW-0378">Hydrolase</keyword>
<keyword evidence="5 9" id="KW-0464">Manganese</keyword>
<dbReference type="PANTHER" id="PTHR30447:SF0">
    <property type="entry name" value="FRUCTOSE-1,6-BISPHOSPHATASE 1 CLASS 2-RELATED"/>
    <property type="match status" value="1"/>
</dbReference>
<protein>
    <recommendedName>
        <fullName evidence="8">Fructose-1,6-bisphosphatase</fullName>
    </recommendedName>
</protein>
<evidence type="ECO:0000256" key="10">
    <source>
        <dbReference type="PIRSR" id="PIRSR004532-2"/>
    </source>
</evidence>
<proteinExistence type="inferred from homology"/>
<keyword evidence="12" id="KW-1185">Reference proteome</keyword>
<gene>
    <name evidence="11" type="ORF">SAMN05192569_10035</name>
</gene>
<dbReference type="NCBIfam" id="TIGR00330">
    <property type="entry name" value="glpX"/>
    <property type="match status" value="1"/>
</dbReference>
<evidence type="ECO:0000256" key="4">
    <source>
        <dbReference type="ARBA" id="ARBA00022801"/>
    </source>
</evidence>
<feature type="binding site" evidence="9">
    <location>
        <position position="56"/>
    </location>
    <ligand>
        <name>Mn(2+)</name>
        <dbReference type="ChEBI" id="CHEBI:29035"/>
        <label>1</label>
    </ligand>
</feature>
<dbReference type="PANTHER" id="PTHR30447">
    <property type="entry name" value="FRUCTOSE-1,6-BISPHOSPHATASE CLASS 2"/>
    <property type="match status" value="1"/>
</dbReference>
<dbReference type="GO" id="GO:0030388">
    <property type="term" value="P:fructose 1,6-bisphosphate metabolic process"/>
    <property type="evidence" value="ECO:0007669"/>
    <property type="project" value="TreeGrafter"/>
</dbReference>
<dbReference type="EMBL" id="FOJS01000003">
    <property type="protein sequence ID" value="SFA41331.1"/>
    <property type="molecule type" value="Genomic_DNA"/>
</dbReference>
<evidence type="ECO:0000256" key="9">
    <source>
        <dbReference type="PIRSR" id="PIRSR004532-1"/>
    </source>
</evidence>
<dbReference type="FunFam" id="3.40.190.90:FF:000001">
    <property type="entry name" value="Fructose-1,6-bisphosphatase"/>
    <property type="match status" value="1"/>
</dbReference>
<dbReference type="Proteomes" id="UP000198650">
    <property type="component" value="Unassembled WGS sequence"/>
</dbReference>
<comment type="catalytic activity">
    <reaction evidence="1">
        <text>beta-D-fructose 1,6-bisphosphate + H2O = beta-D-fructose 6-phosphate + phosphate</text>
        <dbReference type="Rhea" id="RHEA:11064"/>
        <dbReference type="ChEBI" id="CHEBI:15377"/>
        <dbReference type="ChEBI" id="CHEBI:32966"/>
        <dbReference type="ChEBI" id="CHEBI:43474"/>
        <dbReference type="ChEBI" id="CHEBI:57634"/>
        <dbReference type="EC" id="3.1.3.11"/>
    </reaction>
</comment>
<sequence>MKHLLMEFVKVTEKAAIASLEWIGRGDKIKADGACTAAMRSQLNQIKMNGVIVIGEGEMDEAPMLYIGERVGTGEGPDIDIAVDPLDGTNLVAKGQGNSIAVIAAAPRGKLLCAPDIYMEKISVGPEAVGCIDLDVPVYENLKNVAKAKNKRVSDLRVMVQERERHEYIIDEIQRTGASVILFSDVDVTAAIAPAISELNVDMFIGIGGAPEGVVAAVALKGIGGELQGRLLPQDEKQYGRCLQMGLENPHKKLLMNDLIKTDDCIFVATGITDGILLKGVHSTYSGKKVTHSFLTYGGSKGYQFIQSFHHSPCYVF</sequence>